<dbReference type="RefSeq" id="WP_302037647.1">
    <property type="nucleotide sequence ID" value="NZ_JAUKPO010000005.1"/>
</dbReference>
<keyword evidence="1" id="KW-0812">Transmembrane</keyword>
<dbReference type="NCBIfam" id="TIGR04183">
    <property type="entry name" value="Por_Secre_tail"/>
    <property type="match status" value="1"/>
</dbReference>
<accession>A0ABT8R418</accession>
<feature type="domain" description="Secretion system C-terminal sorting" evidence="2">
    <location>
        <begin position="2040"/>
        <end position="2114"/>
    </location>
</feature>
<dbReference type="InterPro" id="IPR026444">
    <property type="entry name" value="Secre_tail"/>
</dbReference>
<dbReference type="Proteomes" id="UP001168528">
    <property type="component" value="Unassembled WGS sequence"/>
</dbReference>
<evidence type="ECO:0000256" key="1">
    <source>
        <dbReference type="SAM" id="Phobius"/>
    </source>
</evidence>
<comment type="caution">
    <text evidence="3">The sequence shown here is derived from an EMBL/GenBank/DDBJ whole genome shotgun (WGS) entry which is preliminary data.</text>
</comment>
<gene>
    <name evidence="3" type="ORF">Q0590_11295</name>
</gene>
<reference evidence="3" key="1">
    <citation type="submission" date="2023-07" db="EMBL/GenBank/DDBJ databases">
        <title>The genome sequence of Rhodocytophaga aerolata KACC 12507.</title>
        <authorList>
            <person name="Zhang X."/>
        </authorList>
    </citation>
    <scope>NUCLEOTIDE SEQUENCE</scope>
    <source>
        <strain evidence="3">KACC 12507</strain>
    </source>
</reference>
<dbReference type="EMBL" id="JAUKPO010000005">
    <property type="protein sequence ID" value="MDO1446842.1"/>
    <property type="molecule type" value="Genomic_DNA"/>
</dbReference>
<name>A0ABT8R418_9BACT</name>
<evidence type="ECO:0000313" key="3">
    <source>
        <dbReference type="EMBL" id="MDO1446842.1"/>
    </source>
</evidence>
<sequence>MIKIYQNLIHTQPTIQKYIFVAMCIGMLLLLSSVGFGQSTYRWQGGNNPWTTGNRWNPNRNTPAANDILIIENGGTVTLTSVPSETIGQIIVRNNTYVILQAGAAGNTLTVGGNVIGDDLIVEAGSTLEINTNNALNIRLSALATASISGDVILSGTSNAATHTLDATDIGAIIFNTGSVFTQNNVGNPFTTTGANEAVVFASGSTFVSLNGANPFGKPLPNSKVKFNTGSLFSYRQTSSEPTLSGRTYADFEINAPGYTQTSIGSNGFTADNFTVTNVSTMNIQLTGGINIKGNLTVNSGIVNFSPGSANTVTFGGLSNQVIQGSGGTLTFGTNTTVSVPGMVTLRRDIFMNGPVTVNGTLSYDNTIARTLTITGSLTGLGTVDMSSGNQAHILNLGGAVNTIAAITTSSLCNSTINYNSTGNQLVSGGINYNNLTFSGGGIKTLLGNITVCNTLLINSGPTLSLGGFNATVSGTSVISGILDAGLTAVNGTGSFTLTSTGTLFTASPDGINAGTSLGSIRVNGSRNLTSGSFIYNGTLPQVTGNGLPASVLNLTINNTAATPMVSLSQSVTVSDLATFTAGSLSIGSNTLTLNGRTTIGTGTITGGTTSNLSIGGNNTPVLTLPTINNGLLNFDVNKTGSNASINLPASPVTIYHAGTLRLVSGSITNGANIIMGENSAAITNIIRTQGSLTGTPTFNNLVNVTYTQTVTTGPELPTSATALNNLTVGIDGFVGLVVTLNADVVVNGVFSMTTNSANTGTSLNGRVLTLNGGYNCSQANNAVFIGSPTSSLIIKGDNKSVSGTIRFSQSSGSSRSLQNFTLNRTGSGSAFTISTYAEINNATIASGTLTATGTDIAITNATIESNGKFINNSTAFPAIIPLSTTVRAFNNSTLGTALVNKFDRYAASNDIGNAVASATTDLAFIRNGAGSIYAFRNKILNPLPNTAVIRFQLGVTSTIANTSAAGTLMIGKNLGDDAGKPTATARLQFNLTTANNRISVTSPDGTAYTSADNLNLGQVFTWVINNSGSTILYTGQNGTEYSLATGRCELWHGTSRLASNLAIQDPGQVMEQLKFVMDAGSGTINLRNLQINPLATITTASVCYTAGYVFNVNYSVNSIPGAATPPSASFNEGNEFRVQLSNSSGNFDPNNNVDILGKITSTSATGSIPVTIPLYATGSGYRYRVISSNLNISVGATNGVSMYFITPGNVQSMIKTTSGSTLTASSASAYKWGYRTTSATGVIYDLPNTTNTYLPKGMDFKGLDNLQPSGTPGTYYVVCQMRVSCGGVDTWVVSNEVTVYVNCDTGLNLAINGNFNNTNTTGFASEYTRVYDNPSVQSEMYPEGTYAIGDNPRAFHTGFCNMNTVASRSPVSGGNMLIANAANTSQKLWTQTLNLKPSTDYVLTFYAASLAGTGSSLLFGLYVNCYRVGDDITGNYTGNCVWQKYSIQMRTGVNPNNPTDLTTTFAHEISIVNIAATASGNDVAIDDIEFFECAGAGGSAYFQPLTQYKWRGYTTDWFNSVNWGACYPNVPTCGDDVVIPGNLINYPIINGKNNGIDAFARNVTVHPGATLKINNNNTSTVNLNICGDLTLNDGDITTSDPSKATLTFTSPYATVQKIAGTFALDLPSVIVNQTNAARPGVELATDVSINSLLDIVNSNSLAIRNHTLTLKGTLSTSTGTLTGSSASRLVINGTGNLGGSLRFTSGNRTLSRLTMNRTSSGQATLGTDLTLVGGSNALLLTNGIITTTTANVLILNESSGVSGSSAYVSGGSDASYINGPVTKIVNSTNHFTFPTGKNGRLAEIGIQPSSSSTTRFRAEYMRQNPTTPYPFSKQGTNLVRISLVEYWMMDRVSGSSNAKVTLFWDAFSDVSSDPSQWNQLRVAHYQGGKWDSEGPGSGATMQPGFSFYYGYLTSDNISSFSPFTWGSLNDFNPLPVELVDLKAVASKEVVNVNWFTSTEHNSSHFILQRSADGVNFVSLTTLKAAGESKSVQTYTYVDRKPLSGTNYYRLLMVDKDDSKTTSKIVSAEITKTTQAAIDIYPNPSDGKHIFIQMGYTGEVVVSVFTMTGAEVITQRAISDGNIVTIQPRNGLAPGMYIVRVATSQGSYQQKLIVK</sequence>
<keyword evidence="1" id="KW-1133">Transmembrane helix</keyword>
<protein>
    <submittedName>
        <fullName evidence="3">T9SS type A sorting domain-containing protein</fullName>
    </submittedName>
</protein>
<keyword evidence="1" id="KW-0472">Membrane</keyword>
<feature type="transmembrane region" description="Helical" evidence="1">
    <location>
        <begin position="18"/>
        <end position="37"/>
    </location>
</feature>
<keyword evidence="4" id="KW-1185">Reference proteome</keyword>
<proteinExistence type="predicted"/>
<dbReference type="Pfam" id="PF18962">
    <property type="entry name" value="Por_Secre_tail"/>
    <property type="match status" value="1"/>
</dbReference>
<evidence type="ECO:0000259" key="2">
    <source>
        <dbReference type="Pfam" id="PF18962"/>
    </source>
</evidence>
<dbReference type="Gene3D" id="2.60.120.260">
    <property type="entry name" value="Galactose-binding domain-like"/>
    <property type="match status" value="1"/>
</dbReference>
<organism evidence="3 4">
    <name type="scientific">Rhodocytophaga aerolata</name>
    <dbReference type="NCBI Taxonomy" id="455078"/>
    <lineage>
        <taxon>Bacteria</taxon>
        <taxon>Pseudomonadati</taxon>
        <taxon>Bacteroidota</taxon>
        <taxon>Cytophagia</taxon>
        <taxon>Cytophagales</taxon>
        <taxon>Rhodocytophagaceae</taxon>
        <taxon>Rhodocytophaga</taxon>
    </lineage>
</organism>
<evidence type="ECO:0000313" key="4">
    <source>
        <dbReference type="Proteomes" id="UP001168528"/>
    </source>
</evidence>